<feature type="compositionally biased region" description="Polar residues" evidence="1">
    <location>
        <begin position="1"/>
        <end position="14"/>
    </location>
</feature>
<feature type="compositionally biased region" description="Polar residues" evidence="1">
    <location>
        <begin position="148"/>
        <end position="174"/>
    </location>
</feature>
<dbReference type="EMBL" id="JXLN01010678">
    <property type="protein sequence ID" value="KPM06158.1"/>
    <property type="molecule type" value="Genomic_DNA"/>
</dbReference>
<dbReference type="AlphaFoldDB" id="A0A132A5C6"/>
<sequence length="287" mass="29020">MTSTPSFGSNTSSVLDLGIGTSANSSGAQDNRANGSPSRSSSVTDDDGASSSSPLSDIPSASSHHSNLLNSRAINHLNHSLSSHNHQRNSSLANSPPIDTMMSFATSGSSVGSVAAAARALYSSTTSAANSLAHSSAASWLSAANHPANLSQKSAHSTHNSGQSNRTGSNSSNGPYDPFLTTPYGNFASPLSRLSLFSGMAGMHSSAALGLGHMMNGAAAAAAAANGLVGSNNGSIHLDESRSGNSRENRDSRKNSNHHSDNGHNQSASSGSIASAPLSLTSNNRKF</sequence>
<dbReference type="VEuPathDB" id="VectorBase:SSCA006978"/>
<dbReference type="OrthoDB" id="6473806at2759"/>
<comment type="caution">
    <text evidence="2">The sequence shown here is derived from an EMBL/GenBank/DDBJ whole genome shotgun (WGS) entry which is preliminary data.</text>
</comment>
<proteinExistence type="predicted"/>
<evidence type="ECO:0000313" key="3">
    <source>
        <dbReference type="Proteomes" id="UP000616769"/>
    </source>
</evidence>
<feature type="region of interest" description="Disordered" evidence="1">
    <location>
        <begin position="148"/>
        <end position="177"/>
    </location>
</feature>
<protein>
    <submittedName>
        <fullName evidence="2">Uncharacterized protein</fullName>
    </submittedName>
</protein>
<feature type="region of interest" description="Disordered" evidence="1">
    <location>
        <begin position="235"/>
        <end position="287"/>
    </location>
</feature>
<gene>
    <name evidence="2" type="ORF">QR98_0046310</name>
</gene>
<evidence type="ECO:0000313" key="2">
    <source>
        <dbReference type="EMBL" id="KPM06158.1"/>
    </source>
</evidence>
<reference evidence="2 3" key="1">
    <citation type="journal article" date="2015" name="Parasit. Vectors">
        <title>Draft genome of the scabies mite.</title>
        <authorList>
            <person name="Rider S.D.Jr."/>
            <person name="Morgan M.S."/>
            <person name="Arlian L.G."/>
        </authorList>
    </citation>
    <scope>NUCLEOTIDE SEQUENCE [LARGE SCALE GENOMIC DNA]</scope>
    <source>
        <strain evidence="2">Arlian Lab</strain>
    </source>
</reference>
<dbReference type="Proteomes" id="UP000616769">
    <property type="component" value="Unassembled WGS sequence"/>
</dbReference>
<feature type="compositionally biased region" description="Low complexity" evidence="1">
    <location>
        <begin position="49"/>
        <end position="65"/>
    </location>
</feature>
<feature type="compositionally biased region" description="Polar residues" evidence="1">
    <location>
        <begin position="263"/>
        <end position="287"/>
    </location>
</feature>
<accession>A0A132A5C6</accession>
<evidence type="ECO:0000256" key="1">
    <source>
        <dbReference type="SAM" id="MobiDB-lite"/>
    </source>
</evidence>
<feature type="region of interest" description="Disordered" evidence="1">
    <location>
        <begin position="1"/>
        <end position="65"/>
    </location>
</feature>
<feature type="compositionally biased region" description="Polar residues" evidence="1">
    <location>
        <begin position="21"/>
        <end position="43"/>
    </location>
</feature>
<organism evidence="2 3">
    <name type="scientific">Sarcoptes scabiei</name>
    <name type="common">Itch mite</name>
    <name type="synonym">Acarus scabiei</name>
    <dbReference type="NCBI Taxonomy" id="52283"/>
    <lineage>
        <taxon>Eukaryota</taxon>
        <taxon>Metazoa</taxon>
        <taxon>Ecdysozoa</taxon>
        <taxon>Arthropoda</taxon>
        <taxon>Chelicerata</taxon>
        <taxon>Arachnida</taxon>
        <taxon>Acari</taxon>
        <taxon>Acariformes</taxon>
        <taxon>Sarcoptiformes</taxon>
        <taxon>Astigmata</taxon>
        <taxon>Psoroptidia</taxon>
        <taxon>Sarcoptoidea</taxon>
        <taxon>Sarcoptidae</taxon>
        <taxon>Sarcoptinae</taxon>
        <taxon>Sarcoptes</taxon>
    </lineage>
</organism>
<name>A0A132A5C6_SARSC</name>
<feature type="compositionally biased region" description="Basic and acidic residues" evidence="1">
    <location>
        <begin position="237"/>
        <end position="262"/>
    </location>
</feature>